<dbReference type="Proteomes" id="UP000076078">
    <property type="component" value="Unassembled WGS sequence"/>
</dbReference>
<evidence type="ECO:0000256" key="1">
    <source>
        <dbReference type="SAM" id="Phobius"/>
    </source>
</evidence>
<evidence type="ECO:0000313" key="2">
    <source>
        <dbReference type="EMBL" id="KYR02021.1"/>
    </source>
</evidence>
<dbReference type="OrthoDB" id="9991920at2759"/>
<dbReference type="EMBL" id="LODT01000004">
    <property type="protein sequence ID" value="KYR02021.1"/>
    <property type="molecule type" value="Genomic_DNA"/>
</dbReference>
<dbReference type="SUPFAM" id="SSF48452">
    <property type="entry name" value="TPR-like"/>
    <property type="match status" value="1"/>
</dbReference>
<dbReference type="Gene3D" id="1.25.40.10">
    <property type="entry name" value="Tetratricopeptide repeat domain"/>
    <property type="match status" value="1"/>
</dbReference>
<organism evidence="2 3">
    <name type="scientific">Tieghemostelium lacteum</name>
    <name type="common">Slime mold</name>
    <name type="synonym">Dictyostelium lacteum</name>
    <dbReference type="NCBI Taxonomy" id="361077"/>
    <lineage>
        <taxon>Eukaryota</taxon>
        <taxon>Amoebozoa</taxon>
        <taxon>Evosea</taxon>
        <taxon>Eumycetozoa</taxon>
        <taxon>Dictyostelia</taxon>
        <taxon>Dictyosteliales</taxon>
        <taxon>Raperosteliaceae</taxon>
        <taxon>Tieghemostelium</taxon>
    </lineage>
</organism>
<dbReference type="SUPFAM" id="SSF52540">
    <property type="entry name" value="P-loop containing nucleoside triphosphate hydrolases"/>
    <property type="match status" value="1"/>
</dbReference>
<keyword evidence="1" id="KW-0472">Membrane</keyword>
<protein>
    <submittedName>
        <fullName evidence="2">Uncharacterized protein</fullName>
    </submittedName>
</protein>
<dbReference type="InterPro" id="IPR011990">
    <property type="entry name" value="TPR-like_helical_dom_sf"/>
</dbReference>
<dbReference type="InParanoid" id="A0A152A7C3"/>
<keyword evidence="1" id="KW-1133">Transmembrane helix</keyword>
<proteinExistence type="predicted"/>
<dbReference type="AlphaFoldDB" id="A0A152A7C3"/>
<reference evidence="2 3" key="1">
    <citation type="submission" date="2015-12" db="EMBL/GenBank/DDBJ databases">
        <title>Dictyostelia acquired genes for synthesis and detection of signals that induce cell-type specialization by lateral gene transfer from prokaryotes.</title>
        <authorList>
            <person name="Gloeckner G."/>
            <person name="Schaap P."/>
        </authorList>
    </citation>
    <scope>NUCLEOTIDE SEQUENCE [LARGE SCALE GENOMIC DNA]</scope>
    <source>
        <strain evidence="2 3">TK</strain>
    </source>
</reference>
<keyword evidence="3" id="KW-1185">Reference proteome</keyword>
<dbReference type="Gene3D" id="3.40.50.300">
    <property type="entry name" value="P-loop containing nucleotide triphosphate hydrolases"/>
    <property type="match status" value="1"/>
</dbReference>
<evidence type="ECO:0000313" key="3">
    <source>
        <dbReference type="Proteomes" id="UP000076078"/>
    </source>
</evidence>
<sequence length="611" mass="72275">MNKEEKIIGREKEIEEIQSILNRDKCIVIHGEDGTGKSSLVRYYYEKYNCTYKYMYEFTDLELGWMCNDQFYSFQQPEASPGYIMKKCVGDKVLVVVRNITHHSDAEIYEVLSKKLPLDKDSIQSMNSNHHIIIIRSQEFRELEHVTHYLLGNVRSDDDCTLLLKEYLEVDLTDAQMEMAKKITQGNPVFSKMLARYMNTIKKDTVGYLLEKLQSHQEVSQNELIRLILSHFQTDKDFNLELISYCCWFGPYFCNFKWLFKMFPNEKLDELKVFSNTMEYFGLWRQIKITENSIKIEPYRSSVKKVREQIDNPDVYFKMCLKMISALRAELYEFQYECLLLSRHVFYYLRSNEYRDNLNKAVILFIGSKVFDEVLEEPDVNTSLQWIEEALPLIKGTGDDHELLILLRIGELKSKPDIAKYQESLEHFRQVEHLNKIYEEKHKDPVIEPSSILLGIALCYGCMNRVEESIEIHKQILQLNADNEQAPPYGISLTFLSDIYYNLRNYRECLYYTTLGIKFAQNCELHDNVVMSRLIYTSAKCHYQLGNYEKSNQLIEKIKNMDIDSDKIDMYLNMYDNFVRRSKKPNLLKYIVTSSIVLTIASFIVYKYFKK</sequence>
<comment type="caution">
    <text evidence="2">The sequence shown here is derived from an EMBL/GenBank/DDBJ whole genome shotgun (WGS) entry which is preliminary data.</text>
</comment>
<keyword evidence="1" id="KW-0812">Transmembrane</keyword>
<name>A0A152A7C3_TIELA</name>
<gene>
    <name evidence="2" type="ORF">DLAC_00815</name>
</gene>
<accession>A0A152A7C3</accession>
<dbReference type="InterPro" id="IPR027417">
    <property type="entry name" value="P-loop_NTPase"/>
</dbReference>
<feature type="transmembrane region" description="Helical" evidence="1">
    <location>
        <begin position="587"/>
        <end position="609"/>
    </location>
</feature>